<gene>
    <name evidence="1" type="ORF">SDC9_161565</name>
</gene>
<dbReference type="AlphaFoldDB" id="A0A645FLM2"/>
<dbReference type="EMBL" id="VSSQ01060840">
    <property type="protein sequence ID" value="MPN14239.1"/>
    <property type="molecule type" value="Genomic_DNA"/>
</dbReference>
<reference evidence="1" key="1">
    <citation type="submission" date="2019-08" db="EMBL/GenBank/DDBJ databases">
        <authorList>
            <person name="Kucharzyk K."/>
            <person name="Murdoch R.W."/>
            <person name="Higgins S."/>
            <person name="Loffler F."/>
        </authorList>
    </citation>
    <scope>NUCLEOTIDE SEQUENCE</scope>
</reference>
<protein>
    <submittedName>
        <fullName evidence="1">Uncharacterized protein</fullName>
    </submittedName>
</protein>
<accession>A0A645FLM2</accession>
<proteinExistence type="predicted"/>
<organism evidence="1">
    <name type="scientific">bioreactor metagenome</name>
    <dbReference type="NCBI Taxonomy" id="1076179"/>
    <lineage>
        <taxon>unclassified sequences</taxon>
        <taxon>metagenomes</taxon>
        <taxon>ecological metagenomes</taxon>
    </lineage>
</organism>
<comment type="caution">
    <text evidence="1">The sequence shown here is derived from an EMBL/GenBank/DDBJ whole genome shotgun (WGS) entry which is preliminary data.</text>
</comment>
<sequence length="80" mass="9169">MVEDIQFLHVVAHKVTGEAPAEAQRDRGNPECFKDARNHDAFPSRRDQFILHVMGMAQSQLRDSDDIIDGRIQCDRVNHI</sequence>
<name>A0A645FLM2_9ZZZZ</name>
<evidence type="ECO:0000313" key="1">
    <source>
        <dbReference type="EMBL" id="MPN14239.1"/>
    </source>
</evidence>